<comment type="caution">
    <text evidence="4">The sequence shown here is derived from an EMBL/GenBank/DDBJ whole genome shotgun (WGS) entry which is preliminary data.</text>
</comment>
<organism evidence="4 5">
    <name type="scientific">Deinococcus taklimakanensis</name>
    <dbReference type="NCBI Taxonomy" id="536443"/>
    <lineage>
        <taxon>Bacteria</taxon>
        <taxon>Thermotogati</taxon>
        <taxon>Deinococcota</taxon>
        <taxon>Deinococci</taxon>
        <taxon>Deinococcales</taxon>
        <taxon>Deinococcaceae</taxon>
        <taxon>Deinococcus</taxon>
    </lineage>
</organism>
<evidence type="ECO:0000313" key="4">
    <source>
        <dbReference type="EMBL" id="MFD2608317.1"/>
    </source>
</evidence>
<dbReference type="RefSeq" id="WP_386842734.1">
    <property type="nucleotide sequence ID" value="NZ_JBHUMK010000010.1"/>
</dbReference>
<gene>
    <name evidence="4" type="ORF">ACFSR9_02540</name>
</gene>
<evidence type="ECO:0000256" key="2">
    <source>
        <dbReference type="ARBA" id="ARBA00022801"/>
    </source>
</evidence>
<evidence type="ECO:0000259" key="3">
    <source>
        <dbReference type="Pfam" id="PF00561"/>
    </source>
</evidence>
<protein>
    <submittedName>
        <fullName evidence="4">Alpha/beta fold hydrolase</fullName>
    </submittedName>
</protein>
<dbReference type="SUPFAM" id="SSF53474">
    <property type="entry name" value="alpha/beta-Hydrolases"/>
    <property type="match status" value="1"/>
</dbReference>
<reference evidence="5" key="1">
    <citation type="journal article" date="2019" name="Int. J. Syst. Evol. Microbiol.">
        <title>The Global Catalogue of Microorganisms (GCM) 10K type strain sequencing project: providing services to taxonomists for standard genome sequencing and annotation.</title>
        <authorList>
            <consortium name="The Broad Institute Genomics Platform"/>
            <consortium name="The Broad Institute Genome Sequencing Center for Infectious Disease"/>
            <person name="Wu L."/>
            <person name="Ma J."/>
        </authorList>
    </citation>
    <scope>NUCLEOTIDE SEQUENCE [LARGE SCALE GENOMIC DNA]</scope>
    <source>
        <strain evidence="5">KCTC 33842</strain>
    </source>
</reference>
<sequence length="230" mass="25373">MQLQTPDGTRLHVEELGAGAPLLMLSGGPGCVNYLRPVAELFPGHHCLLPDPRGVGQSGGKAQDIAGEIDDLEAIRQQLGLERWAVLGHSWGADLGLIYALERPERVARLVCFAGTGIQNDRDWKAAYEAGKHLEADFEVEYSPEVHASLLGAYRRYIKQPDLLVRLARLSVPVTFLHMQNDIRPNWFVRQLAELLPRGEYVELPGAAHNAWLTHAPELGVVLNRLLGEG</sequence>
<accession>A0ABW5P256</accession>
<dbReference type="InterPro" id="IPR050266">
    <property type="entry name" value="AB_hydrolase_sf"/>
</dbReference>
<dbReference type="PRINTS" id="PR00111">
    <property type="entry name" value="ABHYDROLASE"/>
</dbReference>
<dbReference type="InterPro" id="IPR029058">
    <property type="entry name" value="AB_hydrolase_fold"/>
</dbReference>
<feature type="domain" description="AB hydrolase-1" evidence="3">
    <location>
        <begin position="21"/>
        <end position="126"/>
    </location>
</feature>
<proteinExistence type="inferred from homology"/>
<evidence type="ECO:0000313" key="5">
    <source>
        <dbReference type="Proteomes" id="UP001597475"/>
    </source>
</evidence>
<comment type="similarity">
    <text evidence="1">Belongs to the peptidase S33 family.</text>
</comment>
<dbReference type="Pfam" id="PF00561">
    <property type="entry name" value="Abhydrolase_1"/>
    <property type="match status" value="1"/>
</dbReference>
<dbReference type="InterPro" id="IPR002410">
    <property type="entry name" value="Peptidase_S33"/>
</dbReference>
<dbReference type="GO" id="GO:0016787">
    <property type="term" value="F:hydrolase activity"/>
    <property type="evidence" value="ECO:0007669"/>
    <property type="project" value="UniProtKB-KW"/>
</dbReference>
<dbReference type="Gene3D" id="3.40.50.1820">
    <property type="entry name" value="alpha/beta hydrolase"/>
    <property type="match status" value="1"/>
</dbReference>
<dbReference type="PANTHER" id="PTHR43798">
    <property type="entry name" value="MONOACYLGLYCEROL LIPASE"/>
    <property type="match status" value="1"/>
</dbReference>
<dbReference type="EMBL" id="JBHUMK010000010">
    <property type="protein sequence ID" value="MFD2608317.1"/>
    <property type="molecule type" value="Genomic_DNA"/>
</dbReference>
<dbReference type="PRINTS" id="PR00793">
    <property type="entry name" value="PROAMNOPTASE"/>
</dbReference>
<evidence type="ECO:0000256" key="1">
    <source>
        <dbReference type="ARBA" id="ARBA00010088"/>
    </source>
</evidence>
<dbReference type="Proteomes" id="UP001597475">
    <property type="component" value="Unassembled WGS sequence"/>
</dbReference>
<dbReference type="InterPro" id="IPR000073">
    <property type="entry name" value="AB_hydrolase_1"/>
</dbReference>
<name>A0ABW5P256_9DEIO</name>
<dbReference type="PANTHER" id="PTHR43798:SF24">
    <property type="entry name" value="CIS-3-ALKYL-4-ALKYLOXETAN-2-ONE DECARBOXYLASE"/>
    <property type="match status" value="1"/>
</dbReference>
<keyword evidence="2 4" id="KW-0378">Hydrolase</keyword>
<keyword evidence="5" id="KW-1185">Reference proteome</keyword>